<evidence type="ECO:0000313" key="9">
    <source>
        <dbReference type="Proteomes" id="UP001516472"/>
    </source>
</evidence>
<dbReference type="Gene3D" id="3.30.830.10">
    <property type="entry name" value="Metalloenzyme, LuxS/M16 peptidase-like"/>
    <property type="match status" value="3"/>
</dbReference>
<comment type="caution">
    <text evidence="8">The sequence shown here is derived from an EMBL/GenBank/DDBJ whole genome shotgun (WGS) entry which is preliminary data.</text>
</comment>
<name>A0ABR9PUT5_9BACT</name>
<evidence type="ECO:0000313" key="8">
    <source>
        <dbReference type="EMBL" id="MBE4751671.1"/>
    </source>
</evidence>
<sequence>MSLFHSIPGLRLATGVLTALPLMLGGCASSPLPDRGQVIMRDVSFPLRDLRMVSGLRVVVERDARSPVVAMVAVVGAGGTSDPAGKQGLAHLVEHLAFRSRLTGSASVKARMEAAGAGYSNGSTNLDYTTYETMAPKEALATLVKLEGQRLSAPIAGISPEVFAVEREVVRNELRQRNETGYVGQVSGWVHAATFATWGAYSESHFEGSLGDWGLHGGSSTGLDHVRVEMAGTAAHVGNMLAMLTEQLSTIRTSGNAVRFLSEQVLPWREVVDTRPEVVAHRKLMRALYATHPYGSEATGVQMAQVSKSEAQSWLEDVYRPGNTVVVVAGEFDVKEVEPLVHEYLGDWSQGTPQPVLVPPAPALPAASPRVSTLFTSRPGATQGQVQLACRLPTATPELEARYALMAELLEVKAYQETRTGTGTTYGFGASPWIARGGAAHLKVTGMLDAQRLEEGVVALRSTLVEFAKDVSPADLEQARSRVLAQQAVSFTTTEAWVDALLAARVKGFPVEAVAQRPAHLQAVTVDQLKQEFAGCLQRLVVSVTGDEAHSRAALQAVSVP</sequence>
<evidence type="ECO:0000256" key="2">
    <source>
        <dbReference type="ARBA" id="ARBA00022670"/>
    </source>
</evidence>
<feature type="domain" description="Peptidase M16 N-terminal" evidence="6">
    <location>
        <begin position="57"/>
        <end position="195"/>
    </location>
</feature>
<dbReference type="InterPro" id="IPR050626">
    <property type="entry name" value="Peptidase_M16"/>
</dbReference>
<gene>
    <name evidence="8" type="ORF">G4177_26205</name>
</gene>
<dbReference type="SUPFAM" id="SSF63411">
    <property type="entry name" value="LuxS/MPP-like metallohydrolase"/>
    <property type="match status" value="3"/>
</dbReference>
<dbReference type="InterPro" id="IPR011765">
    <property type="entry name" value="Pept_M16_N"/>
</dbReference>
<evidence type="ECO:0000256" key="3">
    <source>
        <dbReference type="ARBA" id="ARBA00022801"/>
    </source>
</evidence>
<reference evidence="8 9" key="1">
    <citation type="submission" date="2020-02" db="EMBL/GenBank/DDBJ databases">
        <authorList>
            <person name="Babadi Z.K."/>
            <person name="Risdian C."/>
            <person name="Ebrahimipour G.H."/>
            <person name="Wink J."/>
        </authorList>
    </citation>
    <scope>NUCLEOTIDE SEQUENCE [LARGE SCALE GENOMIC DNA]</scope>
    <source>
        <strain evidence="8 9">ZKHCc1 1396</strain>
    </source>
</reference>
<keyword evidence="3" id="KW-0378">Hydrolase</keyword>
<organism evidence="8 9">
    <name type="scientific">Corallococcus soli</name>
    <dbReference type="NCBI Taxonomy" id="2710757"/>
    <lineage>
        <taxon>Bacteria</taxon>
        <taxon>Pseudomonadati</taxon>
        <taxon>Myxococcota</taxon>
        <taxon>Myxococcia</taxon>
        <taxon>Myxococcales</taxon>
        <taxon>Cystobacterineae</taxon>
        <taxon>Myxococcaceae</taxon>
        <taxon>Corallococcus</taxon>
    </lineage>
</organism>
<evidence type="ECO:0000259" key="6">
    <source>
        <dbReference type="Pfam" id="PF00675"/>
    </source>
</evidence>
<evidence type="ECO:0000256" key="5">
    <source>
        <dbReference type="ARBA" id="ARBA00023049"/>
    </source>
</evidence>
<keyword evidence="4" id="KW-0862">Zinc</keyword>
<dbReference type="Pfam" id="PF00675">
    <property type="entry name" value="Peptidase_M16"/>
    <property type="match status" value="1"/>
</dbReference>
<dbReference type="EMBL" id="JAAIYO010000009">
    <property type="protein sequence ID" value="MBE4751671.1"/>
    <property type="molecule type" value="Genomic_DNA"/>
</dbReference>
<dbReference type="InterPro" id="IPR007863">
    <property type="entry name" value="Peptidase_M16_C"/>
</dbReference>
<evidence type="ECO:0000256" key="4">
    <source>
        <dbReference type="ARBA" id="ARBA00022833"/>
    </source>
</evidence>
<dbReference type="PANTHER" id="PTHR43690:SF17">
    <property type="entry name" value="PROTEIN YHJJ"/>
    <property type="match status" value="1"/>
</dbReference>
<dbReference type="Pfam" id="PF05193">
    <property type="entry name" value="Peptidase_M16_C"/>
    <property type="match status" value="1"/>
</dbReference>
<feature type="domain" description="Peptidase M16 C-terminal" evidence="7">
    <location>
        <begin position="306"/>
        <end position="481"/>
    </location>
</feature>
<keyword evidence="9" id="KW-1185">Reference proteome</keyword>
<dbReference type="RefSeq" id="WP_193428875.1">
    <property type="nucleotide sequence ID" value="NZ_JAAIYO010000009.1"/>
</dbReference>
<evidence type="ECO:0000256" key="1">
    <source>
        <dbReference type="ARBA" id="ARBA00007261"/>
    </source>
</evidence>
<keyword evidence="5" id="KW-0482">Metalloprotease</keyword>
<keyword evidence="2" id="KW-0645">Protease</keyword>
<dbReference type="Proteomes" id="UP001516472">
    <property type="component" value="Unassembled WGS sequence"/>
</dbReference>
<dbReference type="PANTHER" id="PTHR43690">
    <property type="entry name" value="NARDILYSIN"/>
    <property type="match status" value="1"/>
</dbReference>
<evidence type="ECO:0000259" key="7">
    <source>
        <dbReference type="Pfam" id="PF05193"/>
    </source>
</evidence>
<dbReference type="InterPro" id="IPR011249">
    <property type="entry name" value="Metalloenz_LuxS/M16"/>
</dbReference>
<protein>
    <submittedName>
        <fullName evidence="8">Insulinase family protein</fullName>
    </submittedName>
</protein>
<comment type="similarity">
    <text evidence="1">Belongs to the peptidase M16 family.</text>
</comment>
<accession>A0ABR9PUT5</accession>
<proteinExistence type="inferred from homology"/>